<feature type="compositionally biased region" description="Basic residues" evidence="1">
    <location>
        <begin position="177"/>
        <end position="187"/>
    </location>
</feature>
<dbReference type="SUPFAM" id="SSF53098">
    <property type="entry name" value="Ribonuclease H-like"/>
    <property type="match status" value="1"/>
</dbReference>
<reference evidence="2 3" key="1">
    <citation type="submission" date="2021-06" db="EMBL/GenBank/DDBJ databases">
        <authorList>
            <person name="Kallberg Y."/>
            <person name="Tangrot J."/>
            <person name="Rosling A."/>
        </authorList>
    </citation>
    <scope>NUCLEOTIDE SEQUENCE [LARGE SCALE GENOMIC DNA]</scope>
    <source>
        <strain evidence="2 3">120-4 pot B 10/14</strain>
    </source>
</reference>
<dbReference type="EMBL" id="CAJVQB010074047">
    <property type="protein sequence ID" value="CAG8843935.1"/>
    <property type="molecule type" value="Genomic_DNA"/>
</dbReference>
<dbReference type="InterPro" id="IPR012337">
    <property type="entry name" value="RNaseH-like_sf"/>
</dbReference>
<feature type="compositionally biased region" description="Low complexity" evidence="1">
    <location>
        <begin position="164"/>
        <end position="176"/>
    </location>
</feature>
<protein>
    <submittedName>
        <fullName evidence="2">6382_t:CDS:1</fullName>
    </submittedName>
</protein>
<feature type="non-terminal residue" evidence="2">
    <location>
        <position position="1"/>
    </location>
</feature>
<dbReference type="Proteomes" id="UP000789901">
    <property type="component" value="Unassembled WGS sequence"/>
</dbReference>
<name>A0ABN7WYN7_GIGMA</name>
<gene>
    <name evidence="2" type="ORF">GMARGA_LOCUS36809</name>
</gene>
<evidence type="ECO:0000256" key="1">
    <source>
        <dbReference type="SAM" id="MobiDB-lite"/>
    </source>
</evidence>
<accession>A0ABN7WYN7</accession>
<evidence type="ECO:0000313" key="3">
    <source>
        <dbReference type="Proteomes" id="UP000789901"/>
    </source>
</evidence>
<feature type="region of interest" description="Disordered" evidence="1">
    <location>
        <begin position="163"/>
        <end position="198"/>
    </location>
</feature>
<keyword evidence="3" id="KW-1185">Reference proteome</keyword>
<comment type="caution">
    <text evidence="2">The sequence shown here is derived from an EMBL/GenBank/DDBJ whole genome shotgun (WGS) entry which is preliminary data.</text>
</comment>
<sequence length="225" mass="25389">SNMVKGIELLKDNCIKNVFWQPCAAHTLQLSVREGLKQIKSVHQCLKTQRLREAQMYVGLANLSQETDENEMISPLEILTDSASLQINSDTISKKEEKKFVTDIIDLLKPIEEITRLFCGTKYPTINLIYPYIRILKNKYAPVAENGESIEDWITLIYGPSLESSGSSDNTSTSRGRGSRHNKRHSKNSAELADDDPNTVKYFSPTSCEGLLEKMRAAIYLSLDE</sequence>
<proteinExistence type="predicted"/>
<evidence type="ECO:0000313" key="2">
    <source>
        <dbReference type="EMBL" id="CAG8843935.1"/>
    </source>
</evidence>
<feature type="non-terminal residue" evidence="2">
    <location>
        <position position="225"/>
    </location>
</feature>
<organism evidence="2 3">
    <name type="scientific">Gigaspora margarita</name>
    <dbReference type="NCBI Taxonomy" id="4874"/>
    <lineage>
        <taxon>Eukaryota</taxon>
        <taxon>Fungi</taxon>
        <taxon>Fungi incertae sedis</taxon>
        <taxon>Mucoromycota</taxon>
        <taxon>Glomeromycotina</taxon>
        <taxon>Glomeromycetes</taxon>
        <taxon>Diversisporales</taxon>
        <taxon>Gigasporaceae</taxon>
        <taxon>Gigaspora</taxon>
    </lineage>
</organism>